<dbReference type="Proteomes" id="UP000654345">
    <property type="component" value="Unassembled WGS sequence"/>
</dbReference>
<dbReference type="EMBL" id="BNJG01000002">
    <property type="protein sequence ID" value="GHO55824.1"/>
    <property type="molecule type" value="Genomic_DNA"/>
</dbReference>
<protein>
    <submittedName>
        <fullName evidence="1">Uncharacterized protein</fullName>
    </submittedName>
</protein>
<reference evidence="1 2" key="1">
    <citation type="journal article" date="2021" name="Int. J. Syst. Evol. Microbiol.">
        <title>Reticulibacter mediterranei gen. nov., sp. nov., within the new family Reticulibacteraceae fam. nov., and Ktedonospora formicarum gen. nov., sp. nov., Ktedonobacter robiniae sp. nov., Dictyobacter formicarum sp. nov. and Dictyobacter arantiisoli sp. nov., belonging to the class Ktedonobacteria.</title>
        <authorList>
            <person name="Yabe S."/>
            <person name="Zheng Y."/>
            <person name="Wang C.M."/>
            <person name="Sakai Y."/>
            <person name="Abe K."/>
            <person name="Yokota A."/>
            <person name="Donadio S."/>
            <person name="Cavaletti L."/>
            <person name="Monciardini P."/>
        </authorList>
    </citation>
    <scope>NUCLEOTIDE SEQUENCE [LARGE SCALE GENOMIC DNA]</scope>
    <source>
        <strain evidence="1 2">SOSP1-30</strain>
    </source>
</reference>
<name>A0ABQ3USW9_9CHLR</name>
<gene>
    <name evidence="1" type="ORF">KSB_42990</name>
</gene>
<dbReference type="RefSeq" id="WP_201372458.1">
    <property type="nucleotide sequence ID" value="NZ_BNJG01000002.1"/>
</dbReference>
<comment type="caution">
    <text evidence="1">The sequence shown here is derived from an EMBL/GenBank/DDBJ whole genome shotgun (WGS) entry which is preliminary data.</text>
</comment>
<evidence type="ECO:0000313" key="2">
    <source>
        <dbReference type="Proteomes" id="UP000654345"/>
    </source>
</evidence>
<proteinExistence type="predicted"/>
<keyword evidence="2" id="KW-1185">Reference proteome</keyword>
<sequence length="109" mass="12280">MSDGSSHYFNDAYALDLYQCDQSGWWWHLVRQDIGIDTLHAREGDSDTLDPKTIQTQLRFDHASTQLHVCFAIKSQDPFEGPSKGAFDCTFTYPLAGAEHQESLLKQAG</sequence>
<accession>A0ABQ3USW9</accession>
<evidence type="ECO:0000313" key="1">
    <source>
        <dbReference type="EMBL" id="GHO55824.1"/>
    </source>
</evidence>
<organism evidence="1 2">
    <name type="scientific">Ktedonobacter robiniae</name>
    <dbReference type="NCBI Taxonomy" id="2778365"/>
    <lineage>
        <taxon>Bacteria</taxon>
        <taxon>Bacillati</taxon>
        <taxon>Chloroflexota</taxon>
        <taxon>Ktedonobacteria</taxon>
        <taxon>Ktedonobacterales</taxon>
        <taxon>Ktedonobacteraceae</taxon>
        <taxon>Ktedonobacter</taxon>
    </lineage>
</organism>